<evidence type="ECO:0000259" key="11">
    <source>
        <dbReference type="Pfam" id="PF02518"/>
    </source>
</evidence>
<comment type="caution">
    <text evidence="13">The sequence shown here is derived from an EMBL/GenBank/DDBJ whole genome shotgun (WGS) entry which is preliminary data.</text>
</comment>
<keyword evidence="5" id="KW-0547">Nucleotide-binding</keyword>
<dbReference type="Gene3D" id="3.30.565.10">
    <property type="entry name" value="Histidine kinase-like ATPase, C-terminal domain"/>
    <property type="match status" value="1"/>
</dbReference>
<dbReference type="PANTHER" id="PTHR24421">
    <property type="entry name" value="NITRATE/NITRITE SENSOR PROTEIN NARX-RELATED"/>
    <property type="match status" value="1"/>
</dbReference>
<evidence type="ECO:0000259" key="12">
    <source>
        <dbReference type="Pfam" id="PF07730"/>
    </source>
</evidence>
<evidence type="ECO:0000313" key="13">
    <source>
        <dbReference type="EMBL" id="NNV56883.1"/>
    </source>
</evidence>
<dbReference type="Gene3D" id="1.25.40.10">
    <property type="entry name" value="Tetratricopeptide repeat domain"/>
    <property type="match status" value="1"/>
</dbReference>
<dbReference type="Pfam" id="PF02518">
    <property type="entry name" value="HATPase_c"/>
    <property type="match status" value="1"/>
</dbReference>
<feature type="chain" id="PRO_5035286271" description="histidine kinase" evidence="10">
    <location>
        <begin position="22"/>
        <end position="589"/>
    </location>
</feature>
<keyword evidence="8" id="KW-0902">Two-component regulatory system</keyword>
<keyword evidence="10" id="KW-0732">Signal</keyword>
<feature type="domain" description="Histidine kinase/HSP90-like ATPase" evidence="11">
    <location>
        <begin position="504"/>
        <end position="588"/>
    </location>
</feature>
<organism evidence="13 14">
    <name type="scientific">Limnovirga soli</name>
    <dbReference type="NCBI Taxonomy" id="2656915"/>
    <lineage>
        <taxon>Bacteria</taxon>
        <taxon>Pseudomonadati</taxon>
        <taxon>Bacteroidota</taxon>
        <taxon>Chitinophagia</taxon>
        <taxon>Chitinophagales</taxon>
        <taxon>Chitinophagaceae</taxon>
        <taxon>Limnovirga</taxon>
    </lineage>
</organism>
<sequence>MIYKSCLILMCCLCFAMGISAQQNQLQQDDQSAQHISAYIKNCFNTADEFMDAEQYDSAQIWLNKIHALLPVKNISLDNYFLLTRQAEVYYYNNLQQLGLQESRRGLAMAEALNDSILLADSYNFIGLFFMNIDSAAQSVKVFNKGLRFTKQPPNPKQYISLSKPHHLHGNLAEAYFKLGHFDSASYHYYLSLQKAAAINWHRGIAVAHSGLGDVFFALHSIDSALMHYTEGANTAIASNDIDVALICYGGMAKCFHAMQQYSSVLTNLDAGFDLLTRQPNINRFYALVFLNTAIDIYTTEKELHRLVAALELKSKIGKENIDDNNRQLQTILNASMQNEKRILTLQVSEAERKQELANTRLILALIGFTFLAIGFLVYRYFQNQKLAVSKIRQKISQDLHDDIGASLSSLQIYGAIAEKTLTEDPDKAMKMIKKISDQSKQVMENMNDIVWSMKPHAMATVSLEAKIKNYGVELLSDKNILLHYHIAAGIEHHLKDMIARKNILLIIKEAMNNIAKYSKATEAYLELSVINGNCILNITDNGVGFNRTTITPGNGLMNMERRALELKGKLSIESTAGQGTIIRSIFPV</sequence>
<evidence type="ECO:0000256" key="9">
    <source>
        <dbReference type="SAM" id="Phobius"/>
    </source>
</evidence>
<dbReference type="GO" id="GO:0016020">
    <property type="term" value="C:membrane"/>
    <property type="evidence" value="ECO:0007669"/>
    <property type="project" value="InterPro"/>
</dbReference>
<keyword evidence="4" id="KW-0808">Transferase</keyword>
<keyword evidence="7" id="KW-0067">ATP-binding</keyword>
<dbReference type="GO" id="GO:0046983">
    <property type="term" value="F:protein dimerization activity"/>
    <property type="evidence" value="ECO:0007669"/>
    <property type="project" value="InterPro"/>
</dbReference>
<evidence type="ECO:0000256" key="6">
    <source>
        <dbReference type="ARBA" id="ARBA00022777"/>
    </source>
</evidence>
<dbReference type="InterPro" id="IPR011712">
    <property type="entry name" value="Sig_transdc_His_kin_sub3_dim/P"/>
</dbReference>
<dbReference type="CDD" id="cd16917">
    <property type="entry name" value="HATPase_UhpB-NarQ-NarX-like"/>
    <property type="match status" value="1"/>
</dbReference>
<keyword evidence="3" id="KW-0597">Phosphoprotein</keyword>
<dbReference type="RefSeq" id="WP_171608826.1">
    <property type="nucleotide sequence ID" value="NZ_WHPF01000011.1"/>
</dbReference>
<keyword evidence="9" id="KW-1133">Transmembrane helix</keyword>
<feature type="signal peptide" evidence="10">
    <location>
        <begin position="1"/>
        <end position="21"/>
    </location>
</feature>
<name>A0A8J8JUC4_9BACT</name>
<evidence type="ECO:0000256" key="8">
    <source>
        <dbReference type="ARBA" id="ARBA00023012"/>
    </source>
</evidence>
<dbReference type="EC" id="2.7.13.3" evidence="2"/>
<dbReference type="InterPro" id="IPR011990">
    <property type="entry name" value="TPR-like_helical_dom_sf"/>
</dbReference>
<feature type="domain" description="Signal transduction histidine kinase subgroup 3 dimerisation and phosphoacceptor" evidence="12">
    <location>
        <begin position="393"/>
        <end position="457"/>
    </location>
</feature>
<protein>
    <recommendedName>
        <fullName evidence="2">histidine kinase</fullName>
        <ecNumber evidence="2">2.7.13.3</ecNumber>
    </recommendedName>
</protein>
<dbReference type="GO" id="GO:0000155">
    <property type="term" value="F:phosphorelay sensor kinase activity"/>
    <property type="evidence" value="ECO:0007669"/>
    <property type="project" value="InterPro"/>
</dbReference>
<reference evidence="13" key="1">
    <citation type="submission" date="2019-10" db="EMBL/GenBank/DDBJ databases">
        <title>Draft genome sequence of Panacibacter sp. KCS-6.</title>
        <authorList>
            <person name="Yim K.J."/>
        </authorList>
    </citation>
    <scope>NUCLEOTIDE SEQUENCE</scope>
    <source>
        <strain evidence="13">KCS-6</strain>
    </source>
</reference>
<accession>A0A8J8JUC4</accession>
<gene>
    <name evidence="13" type="ORF">GD597_15530</name>
</gene>
<dbReference type="SUPFAM" id="SSF48452">
    <property type="entry name" value="TPR-like"/>
    <property type="match status" value="2"/>
</dbReference>
<dbReference type="Proteomes" id="UP000598971">
    <property type="component" value="Unassembled WGS sequence"/>
</dbReference>
<evidence type="ECO:0000256" key="5">
    <source>
        <dbReference type="ARBA" id="ARBA00022741"/>
    </source>
</evidence>
<keyword evidence="14" id="KW-1185">Reference proteome</keyword>
<dbReference type="GO" id="GO:0005524">
    <property type="term" value="F:ATP binding"/>
    <property type="evidence" value="ECO:0007669"/>
    <property type="project" value="UniProtKB-KW"/>
</dbReference>
<dbReference type="SUPFAM" id="SSF55874">
    <property type="entry name" value="ATPase domain of HSP90 chaperone/DNA topoisomerase II/histidine kinase"/>
    <property type="match status" value="1"/>
</dbReference>
<dbReference type="InterPro" id="IPR050482">
    <property type="entry name" value="Sensor_HK_TwoCompSys"/>
</dbReference>
<evidence type="ECO:0000256" key="4">
    <source>
        <dbReference type="ARBA" id="ARBA00022679"/>
    </source>
</evidence>
<keyword evidence="6" id="KW-0418">Kinase</keyword>
<dbReference type="Pfam" id="PF07730">
    <property type="entry name" value="HisKA_3"/>
    <property type="match status" value="1"/>
</dbReference>
<evidence type="ECO:0000256" key="3">
    <source>
        <dbReference type="ARBA" id="ARBA00022553"/>
    </source>
</evidence>
<comment type="catalytic activity">
    <reaction evidence="1">
        <text>ATP + protein L-histidine = ADP + protein N-phospho-L-histidine.</text>
        <dbReference type="EC" id="2.7.13.3"/>
    </reaction>
</comment>
<dbReference type="Gene3D" id="1.20.5.1930">
    <property type="match status" value="1"/>
</dbReference>
<keyword evidence="9" id="KW-0812">Transmembrane</keyword>
<dbReference type="EMBL" id="WHPF01000011">
    <property type="protein sequence ID" value="NNV56883.1"/>
    <property type="molecule type" value="Genomic_DNA"/>
</dbReference>
<keyword evidence="9" id="KW-0472">Membrane</keyword>
<evidence type="ECO:0000256" key="7">
    <source>
        <dbReference type="ARBA" id="ARBA00022840"/>
    </source>
</evidence>
<evidence type="ECO:0000313" key="14">
    <source>
        <dbReference type="Proteomes" id="UP000598971"/>
    </source>
</evidence>
<evidence type="ECO:0000256" key="1">
    <source>
        <dbReference type="ARBA" id="ARBA00000085"/>
    </source>
</evidence>
<evidence type="ECO:0000256" key="2">
    <source>
        <dbReference type="ARBA" id="ARBA00012438"/>
    </source>
</evidence>
<dbReference type="PANTHER" id="PTHR24421:SF10">
    <property type="entry name" value="NITRATE_NITRITE SENSOR PROTEIN NARQ"/>
    <property type="match status" value="1"/>
</dbReference>
<proteinExistence type="predicted"/>
<dbReference type="InterPro" id="IPR003594">
    <property type="entry name" value="HATPase_dom"/>
</dbReference>
<evidence type="ECO:0000256" key="10">
    <source>
        <dbReference type="SAM" id="SignalP"/>
    </source>
</evidence>
<feature type="transmembrane region" description="Helical" evidence="9">
    <location>
        <begin position="362"/>
        <end position="382"/>
    </location>
</feature>
<dbReference type="AlphaFoldDB" id="A0A8J8JUC4"/>
<dbReference type="InterPro" id="IPR036890">
    <property type="entry name" value="HATPase_C_sf"/>
</dbReference>